<accession>A0AAV2YWB5</accession>
<sequence length="149" mass="17138">MLNMDGPDGNQFYWHDLRKEPDSFMSRQFGGGSVMVWAPLRVITGNQDSAAHIFTLSEFLQPYAHLDYGTDFYLLRDGASSHRSYETKDFLDEQGIRALDWAARSPDLNPIENLWGSRSERGSHWMERWFYACGNSTSSRRKFADLTSA</sequence>
<reference evidence="1" key="2">
    <citation type="journal article" date="2023" name="Microbiol Resour">
        <title>Decontamination and Annotation of the Draft Genome Sequence of the Oomycete Lagenidium giganteum ARSEF 373.</title>
        <authorList>
            <person name="Morgan W.R."/>
            <person name="Tartar A."/>
        </authorList>
    </citation>
    <scope>NUCLEOTIDE SEQUENCE</scope>
    <source>
        <strain evidence="1">ARSEF 373</strain>
    </source>
</reference>
<comment type="caution">
    <text evidence="1">The sequence shown here is derived from an EMBL/GenBank/DDBJ whole genome shotgun (WGS) entry which is preliminary data.</text>
</comment>
<dbReference type="InterPro" id="IPR036397">
    <property type="entry name" value="RNaseH_sf"/>
</dbReference>
<evidence type="ECO:0000313" key="1">
    <source>
        <dbReference type="EMBL" id="DAZ98942.1"/>
    </source>
</evidence>
<evidence type="ECO:0008006" key="3">
    <source>
        <dbReference type="Google" id="ProtNLM"/>
    </source>
</evidence>
<keyword evidence="2" id="KW-1185">Reference proteome</keyword>
<organism evidence="1 2">
    <name type="scientific">Lagenidium giganteum</name>
    <dbReference type="NCBI Taxonomy" id="4803"/>
    <lineage>
        <taxon>Eukaryota</taxon>
        <taxon>Sar</taxon>
        <taxon>Stramenopiles</taxon>
        <taxon>Oomycota</taxon>
        <taxon>Peronosporomycetes</taxon>
        <taxon>Pythiales</taxon>
        <taxon>Pythiaceae</taxon>
    </lineage>
</organism>
<gene>
    <name evidence="1" type="ORF">N0F65_001381</name>
</gene>
<dbReference type="AlphaFoldDB" id="A0AAV2YWB5"/>
<dbReference type="EMBL" id="DAKRPA010000094">
    <property type="protein sequence ID" value="DAZ98942.1"/>
    <property type="molecule type" value="Genomic_DNA"/>
</dbReference>
<dbReference type="Gene3D" id="3.30.420.10">
    <property type="entry name" value="Ribonuclease H-like superfamily/Ribonuclease H"/>
    <property type="match status" value="1"/>
</dbReference>
<name>A0AAV2YWB5_9STRA</name>
<reference evidence="1" key="1">
    <citation type="submission" date="2022-11" db="EMBL/GenBank/DDBJ databases">
        <authorList>
            <person name="Morgan W.R."/>
            <person name="Tartar A."/>
        </authorList>
    </citation>
    <scope>NUCLEOTIDE SEQUENCE</scope>
    <source>
        <strain evidence="1">ARSEF 373</strain>
    </source>
</reference>
<proteinExistence type="predicted"/>
<dbReference type="GO" id="GO:0003676">
    <property type="term" value="F:nucleic acid binding"/>
    <property type="evidence" value="ECO:0007669"/>
    <property type="project" value="InterPro"/>
</dbReference>
<dbReference type="Proteomes" id="UP001146120">
    <property type="component" value="Unassembled WGS sequence"/>
</dbReference>
<protein>
    <recommendedName>
        <fullName evidence="3">Transposase</fullName>
    </recommendedName>
</protein>
<evidence type="ECO:0000313" key="2">
    <source>
        <dbReference type="Proteomes" id="UP001146120"/>
    </source>
</evidence>